<dbReference type="Gene3D" id="3.40.50.150">
    <property type="entry name" value="Vaccinia Virus protein VP39"/>
    <property type="match status" value="1"/>
</dbReference>
<evidence type="ECO:0000313" key="4">
    <source>
        <dbReference type="Proteomes" id="UP000181901"/>
    </source>
</evidence>
<keyword evidence="1 3" id="KW-0808">Transferase</keyword>
<protein>
    <submittedName>
        <fullName evidence="3">Ubiquinone/menaquinone biosynthesis C-methyltransferase UbiE</fullName>
        <ecNumber evidence="3">2.1.1.163</ecNumber>
    </submittedName>
</protein>
<name>A0A1J5NEL6_9BACT</name>
<dbReference type="SUPFAM" id="SSF53335">
    <property type="entry name" value="S-adenosyl-L-methionine-dependent methyltransferases"/>
    <property type="match status" value="1"/>
</dbReference>
<evidence type="ECO:0000313" key="3">
    <source>
        <dbReference type="EMBL" id="OIQ51663.1"/>
    </source>
</evidence>
<sequence length="189" mass="20207">MDVKPKAAGKSSINHIDQDLAFENIMVGSRATYLDLGCGAGNYTLALARRLGAGSLVYALDLWEDGIAALAESAREEGLGNVEPKVADLSQPLHLPTGSVDAAFMATVLHDLPESARPGLMEELCRVLVPGGIFALIEFKKFAQGPGPSSPDKRIGPEDADRLTAPHGFVRDTVVDLGEFTYLARYIKK</sequence>
<dbReference type="Proteomes" id="UP000181901">
    <property type="component" value="Unassembled WGS sequence"/>
</dbReference>
<dbReference type="PANTHER" id="PTHR43861">
    <property type="entry name" value="TRANS-ACONITATE 2-METHYLTRANSFERASE-RELATED"/>
    <property type="match status" value="1"/>
</dbReference>
<evidence type="ECO:0000256" key="1">
    <source>
        <dbReference type="ARBA" id="ARBA00022679"/>
    </source>
</evidence>
<dbReference type="Pfam" id="PF13649">
    <property type="entry name" value="Methyltransf_25"/>
    <property type="match status" value="1"/>
</dbReference>
<gene>
    <name evidence="3" type="primary">ubiE_1</name>
    <name evidence="3" type="ORF">BerOc1_00118</name>
</gene>
<organism evidence="3 4">
    <name type="scientific">Pseudodesulfovibrio hydrargyri</name>
    <dbReference type="NCBI Taxonomy" id="2125990"/>
    <lineage>
        <taxon>Bacteria</taxon>
        <taxon>Pseudomonadati</taxon>
        <taxon>Thermodesulfobacteriota</taxon>
        <taxon>Desulfovibrionia</taxon>
        <taxon>Desulfovibrionales</taxon>
        <taxon>Desulfovibrionaceae</taxon>
    </lineage>
</organism>
<dbReference type="GO" id="GO:0032259">
    <property type="term" value="P:methylation"/>
    <property type="evidence" value="ECO:0007669"/>
    <property type="project" value="UniProtKB-KW"/>
</dbReference>
<reference evidence="3 4" key="1">
    <citation type="submission" date="2015-09" db="EMBL/GenBank/DDBJ databases">
        <title>Genome of Desulfovibrio dechloracetivorans BerOc1, a mercury methylating strain isolated from highly hydrocarbons and metals contaminated coastal sediments.</title>
        <authorList>
            <person name="Goni Urriza M."/>
            <person name="Gassie C."/>
            <person name="Bouchez O."/>
            <person name="Klopp C."/>
            <person name="Ranchou-Peyruse A."/>
            <person name="Remy G."/>
        </authorList>
    </citation>
    <scope>NUCLEOTIDE SEQUENCE [LARGE SCALE GENOMIC DNA]</scope>
    <source>
        <strain evidence="3 4">BerOc1</strain>
    </source>
</reference>
<proteinExistence type="predicted"/>
<keyword evidence="3" id="KW-0830">Ubiquinone</keyword>
<evidence type="ECO:0000259" key="2">
    <source>
        <dbReference type="Pfam" id="PF13649"/>
    </source>
</evidence>
<comment type="caution">
    <text evidence="3">The sequence shown here is derived from an EMBL/GenBank/DDBJ whole genome shotgun (WGS) entry which is preliminary data.</text>
</comment>
<dbReference type="OrthoDB" id="9784101at2"/>
<dbReference type="InterPro" id="IPR041698">
    <property type="entry name" value="Methyltransf_25"/>
</dbReference>
<keyword evidence="3" id="KW-0489">Methyltransferase</keyword>
<dbReference type="EMBL" id="LKAQ01000001">
    <property type="protein sequence ID" value="OIQ51663.1"/>
    <property type="molecule type" value="Genomic_DNA"/>
</dbReference>
<dbReference type="EC" id="2.1.1.163" evidence="3"/>
<dbReference type="AlphaFoldDB" id="A0A1J5NEL6"/>
<dbReference type="GO" id="GO:0043770">
    <property type="term" value="F:demethylmenaquinone methyltransferase activity"/>
    <property type="evidence" value="ECO:0007669"/>
    <property type="project" value="UniProtKB-EC"/>
</dbReference>
<dbReference type="CDD" id="cd02440">
    <property type="entry name" value="AdoMet_MTases"/>
    <property type="match status" value="1"/>
</dbReference>
<feature type="domain" description="Methyltransferase" evidence="2">
    <location>
        <begin position="34"/>
        <end position="132"/>
    </location>
</feature>
<accession>A0A1J5NEL6</accession>
<dbReference type="RefSeq" id="WP_071543788.1">
    <property type="nucleotide sequence ID" value="NZ_LKAQ01000001.1"/>
</dbReference>
<dbReference type="InterPro" id="IPR029063">
    <property type="entry name" value="SAM-dependent_MTases_sf"/>
</dbReference>
<keyword evidence="4" id="KW-1185">Reference proteome</keyword>